<organism evidence="3 4">
    <name type="scientific">Gossypium laxum</name>
    <dbReference type="NCBI Taxonomy" id="34288"/>
    <lineage>
        <taxon>Eukaryota</taxon>
        <taxon>Viridiplantae</taxon>
        <taxon>Streptophyta</taxon>
        <taxon>Embryophyta</taxon>
        <taxon>Tracheophyta</taxon>
        <taxon>Spermatophyta</taxon>
        <taxon>Magnoliopsida</taxon>
        <taxon>eudicotyledons</taxon>
        <taxon>Gunneridae</taxon>
        <taxon>Pentapetalae</taxon>
        <taxon>rosids</taxon>
        <taxon>malvids</taxon>
        <taxon>Malvales</taxon>
        <taxon>Malvaceae</taxon>
        <taxon>Malvoideae</taxon>
        <taxon>Gossypium</taxon>
    </lineage>
</organism>
<dbReference type="Proteomes" id="UP000593574">
    <property type="component" value="Unassembled WGS sequence"/>
</dbReference>
<comment type="caution">
    <text evidence="3">The sequence shown here is derived from an EMBL/GenBank/DDBJ whole genome shotgun (WGS) entry which is preliminary data.</text>
</comment>
<dbReference type="InterPro" id="IPR053932">
    <property type="entry name" value="GeBP-like_DBD"/>
</dbReference>
<keyword evidence="4" id="KW-1185">Reference proteome</keyword>
<sequence>ATAPVVEEVKRTGEDAKKLLFQRLFSEDDEIALLKGMLDYSAKTGADPHTDMNGFYDFVKKSIHTNVSKVQLMDKSKAHEQKAFELSKKIWGVSGKVESSTAKSNGKAV</sequence>
<feature type="non-terminal residue" evidence="3">
    <location>
        <position position="1"/>
    </location>
</feature>
<evidence type="ECO:0000313" key="4">
    <source>
        <dbReference type="Proteomes" id="UP000593574"/>
    </source>
</evidence>
<evidence type="ECO:0000256" key="1">
    <source>
        <dbReference type="ARBA" id="ARBA00010820"/>
    </source>
</evidence>
<dbReference type="GO" id="GO:0005634">
    <property type="term" value="C:nucleus"/>
    <property type="evidence" value="ECO:0007669"/>
    <property type="project" value="TreeGrafter"/>
</dbReference>
<dbReference type="AlphaFoldDB" id="A0A7J9AQ66"/>
<proteinExistence type="inferred from homology"/>
<dbReference type="Pfam" id="PF04504">
    <property type="entry name" value="GeBP-like_DBD"/>
    <property type="match status" value="1"/>
</dbReference>
<dbReference type="PANTHER" id="PTHR31662">
    <property type="entry name" value="BNAANNG10740D PROTEIN-RELATED"/>
    <property type="match status" value="1"/>
</dbReference>
<feature type="domain" description="Glabrous enhancer-binding protein-like DBD" evidence="2">
    <location>
        <begin position="21"/>
        <end position="76"/>
    </location>
</feature>
<gene>
    <name evidence="3" type="ORF">Golax_022155</name>
</gene>
<comment type="similarity">
    <text evidence="1">Belongs to the GeBP family.</text>
</comment>
<dbReference type="EMBL" id="JABEZV010000011">
    <property type="protein sequence ID" value="MBA0725579.1"/>
    <property type="molecule type" value="Genomic_DNA"/>
</dbReference>
<accession>A0A7J9AQ66</accession>
<dbReference type="PANTHER" id="PTHR31662:SF33">
    <property type="entry name" value="DNA-BINDING STOREKEEPER PROTEIN TRANSCRIPTIONAL REGULATOR-LIKE PROTEIN"/>
    <property type="match status" value="1"/>
</dbReference>
<dbReference type="InterPro" id="IPR007592">
    <property type="entry name" value="GEBP"/>
</dbReference>
<reference evidence="3 4" key="1">
    <citation type="journal article" date="2019" name="Genome Biol. Evol.">
        <title>Insights into the evolution of the New World diploid cottons (Gossypium, subgenus Houzingenia) based on genome sequencing.</title>
        <authorList>
            <person name="Grover C.E."/>
            <person name="Arick M.A. 2nd"/>
            <person name="Thrash A."/>
            <person name="Conover J.L."/>
            <person name="Sanders W.S."/>
            <person name="Peterson D.G."/>
            <person name="Frelichowski J.E."/>
            <person name="Scheffler J.A."/>
            <person name="Scheffler B.E."/>
            <person name="Wendel J.F."/>
        </authorList>
    </citation>
    <scope>NUCLEOTIDE SEQUENCE [LARGE SCALE GENOMIC DNA]</scope>
    <source>
        <strain evidence="3">4</strain>
        <tissue evidence="3">Leaf</tissue>
    </source>
</reference>
<dbReference type="GO" id="GO:0006355">
    <property type="term" value="P:regulation of DNA-templated transcription"/>
    <property type="evidence" value="ECO:0007669"/>
    <property type="project" value="InterPro"/>
</dbReference>
<name>A0A7J9AQ66_9ROSI</name>
<evidence type="ECO:0000313" key="3">
    <source>
        <dbReference type="EMBL" id="MBA0725579.1"/>
    </source>
</evidence>
<protein>
    <recommendedName>
        <fullName evidence="2">Glabrous enhancer-binding protein-like DBD domain-containing protein</fullName>
    </recommendedName>
</protein>
<evidence type="ECO:0000259" key="2">
    <source>
        <dbReference type="Pfam" id="PF04504"/>
    </source>
</evidence>